<dbReference type="Pfam" id="PF01344">
    <property type="entry name" value="Kelch_1"/>
    <property type="match status" value="1"/>
</dbReference>
<keyword evidence="4" id="KW-1185">Reference proteome</keyword>
<evidence type="ECO:0000313" key="4">
    <source>
        <dbReference type="Proteomes" id="UP001158576"/>
    </source>
</evidence>
<protein>
    <submittedName>
        <fullName evidence="3">Oidioi.mRNA.OKI2018_I69.chr2.g6398.t1.cds</fullName>
    </submittedName>
</protein>
<reference evidence="3 4" key="1">
    <citation type="submission" date="2021-04" db="EMBL/GenBank/DDBJ databases">
        <authorList>
            <person name="Bliznina A."/>
        </authorList>
    </citation>
    <scope>NUCLEOTIDE SEQUENCE [LARGE SCALE GENOMIC DNA]</scope>
</reference>
<evidence type="ECO:0000256" key="2">
    <source>
        <dbReference type="SAM" id="Phobius"/>
    </source>
</evidence>
<proteinExistence type="predicted"/>
<evidence type="ECO:0000313" key="3">
    <source>
        <dbReference type="EMBL" id="CAG5112154.1"/>
    </source>
</evidence>
<dbReference type="InterPro" id="IPR006652">
    <property type="entry name" value="Kelch_1"/>
</dbReference>
<accession>A0ABN7T6J9</accession>
<dbReference type="SUPFAM" id="SSF117281">
    <property type="entry name" value="Kelch motif"/>
    <property type="match status" value="1"/>
</dbReference>
<keyword evidence="2" id="KW-1133">Transmembrane helix</keyword>
<dbReference type="InterPro" id="IPR015915">
    <property type="entry name" value="Kelch-typ_b-propeller"/>
</dbReference>
<keyword evidence="2" id="KW-0812">Transmembrane</keyword>
<gene>
    <name evidence="3" type="ORF">OKIOD_LOCUS15163</name>
</gene>
<dbReference type="Gene3D" id="2.120.10.80">
    <property type="entry name" value="Kelch-type beta propeller"/>
    <property type="match status" value="1"/>
</dbReference>
<keyword evidence="2" id="KW-0472">Membrane</keyword>
<name>A0ABN7T6J9_OIKDI</name>
<dbReference type="Proteomes" id="UP001158576">
    <property type="component" value="Chromosome 2"/>
</dbReference>
<organism evidence="3 4">
    <name type="scientific">Oikopleura dioica</name>
    <name type="common">Tunicate</name>
    <dbReference type="NCBI Taxonomy" id="34765"/>
    <lineage>
        <taxon>Eukaryota</taxon>
        <taxon>Metazoa</taxon>
        <taxon>Chordata</taxon>
        <taxon>Tunicata</taxon>
        <taxon>Appendicularia</taxon>
        <taxon>Copelata</taxon>
        <taxon>Oikopleuridae</taxon>
        <taxon>Oikopleura</taxon>
    </lineage>
</organism>
<dbReference type="EMBL" id="OU015567">
    <property type="protein sequence ID" value="CAG5112154.1"/>
    <property type="molecule type" value="Genomic_DNA"/>
</dbReference>
<sequence>MNENNESRVLPAEILSVTQVGINPNATESNLSINDSHIAAATRSQLFLSSSEYSNTELPRSRFEPLPVYGHVAVSEGDFIYIVSGYRPIPHHSSWANQPKQIYRPLRDVWRLNKITNEWFLIATFGRPEVLSYGLCGAAGAIVNGALYLMYGFQKRDLNHILKLDLRTWKWEIVNPEHKSLPAPRNKHGRNTK</sequence>
<evidence type="ECO:0000256" key="1">
    <source>
        <dbReference type="ARBA" id="ARBA00022441"/>
    </source>
</evidence>
<keyword evidence="1" id="KW-0880">Kelch repeat</keyword>
<feature type="transmembrane region" description="Helical" evidence="2">
    <location>
        <begin position="130"/>
        <end position="153"/>
    </location>
</feature>